<dbReference type="Proteomes" id="UP001642409">
    <property type="component" value="Unassembled WGS sequence"/>
</dbReference>
<keyword evidence="1" id="KW-0175">Coiled coil</keyword>
<dbReference type="AlphaFoldDB" id="A0AA86NYI8"/>
<keyword evidence="5" id="KW-1185">Reference proteome</keyword>
<feature type="transmembrane region" description="Helical" evidence="2">
    <location>
        <begin position="173"/>
        <end position="193"/>
    </location>
</feature>
<keyword evidence="2" id="KW-1133">Transmembrane helix</keyword>
<gene>
    <name evidence="3" type="ORF">HINF_LOCUS16602</name>
    <name evidence="4" type="ORF">HINF_LOCUS18886</name>
</gene>
<evidence type="ECO:0000256" key="1">
    <source>
        <dbReference type="SAM" id="Coils"/>
    </source>
</evidence>
<comment type="caution">
    <text evidence="3">The sequence shown here is derived from an EMBL/GenBank/DDBJ whole genome shotgun (WGS) entry which is preliminary data.</text>
</comment>
<feature type="coiled-coil region" evidence="1">
    <location>
        <begin position="63"/>
        <end position="90"/>
    </location>
</feature>
<name>A0AA86NYI8_9EUKA</name>
<dbReference type="Gene3D" id="1.20.5.110">
    <property type="match status" value="1"/>
</dbReference>
<organism evidence="3">
    <name type="scientific">Hexamita inflata</name>
    <dbReference type="NCBI Taxonomy" id="28002"/>
    <lineage>
        <taxon>Eukaryota</taxon>
        <taxon>Metamonada</taxon>
        <taxon>Diplomonadida</taxon>
        <taxon>Hexamitidae</taxon>
        <taxon>Hexamitinae</taxon>
        <taxon>Hexamita</taxon>
    </lineage>
</organism>
<evidence type="ECO:0000256" key="2">
    <source>
        <dbReference type="SAM" id="Phobius"/>
    </source>
</evidence>
<evidence type="ECO:0000313" key="3">
    <source>
        <dbReference type="EMBL" id="CAI9928957.1"/>
    </source>
</evidence>
<dbReference type="EMBL" id="CATOUU010000424">
    <property type="protein sequence ID" value="CAI9928957.1"/>
    <property type="molecule type" value="Genomic_DNA"/>
</dbReference>
<evidence type="ECO:0000313" key="5">
    <source>
        <dbReference type="Proteomes" id="UP001642409"/>
    </source>
</evidence>
<dbReference type="EMBL" id="CAXDID020000049">
    <property type="protein sequence ID" value="CAL6004447.1"/>
    <property type="molecule type" value="Genomic_DNA"/>
</dbReference>
<feature type="coiled-coil region" evidence="1">
    <location>
        <begin position="1"/>
        <end position="28"/>
    </location>
</feature>
<keyword evidence="2" id="KW-0812">Transmembrane</keyword>
<reference evidence="4 5" key="2">
    <citation type="submission" date="2024-07" db="EMBL/GenBank/DDBJ databases">
        <authorList>
            <person name="Akdeniz Z."/>
        </authorList>
    </citation>
    <scope>NUCLEOTIDE SEQUENCE [LARGE SCALE GENOMIC DNA]</scope>
</reference>
<sequence>MEDFQDNIQQFEADIKKAQQQYAQYKTSKQAVDLTKAQSSLKKAKSILSQAQNIVNTMSAVDKQKTSASLKQHQQQLEQLQSEMNQQQLNEQIALPKNTQGALKMQQAVSYTDDALRNAKEANTLGSDVVMNLQQQNNQMRGISNKTTNITANTEKSKQLLAEMIKKEKGVNFLLYLTSAIMLASDGLAFWLFHKK</sequence>
<accession>A0AA86NYI8</accession>
<protein>
    <submittedName>
        <fullName evidence="3">SNARE</fullName>
    </submittedName>
</protein>
<proteinExistence type="predicted"/>
<reference evidence="3" key="1">
    <citation type="submission" date="2023-06" db="EMBL/GenBank/DDBJ databases">
        <authorList>
            <person name="Kurt Z."/>
        </authorList>
    </citation>
    <scope>NUCLEOTIDE SEQUENCE</scope>
</reference>
<evidence type="ECO:0000313" key="4">
    <source>
        <dbReference type="EMBL" id="CAL6004447.1"/>
    </source>
</evidence>
<dbReference type="SUPFAM" id="SSF58038">
    <property type="entry name" value="SNARE fusion complex"/>
    <property type="match status" value="1"/>
</dbReference>
<keyword evidence="2" id="KW-0472">Membrane</keyword>